<dbReference type="SUPFAM" id="SSF55681">
    <property type="entry name" value="Class II aaRS and biotin synthetases"/>
    <property type="match status" value="1"/>
</dbReference>
<dbReference type="InterPro" id="IPR003749">
    <property type="entry name" value="ThiS/MoaD-like"/>
</dbReference>
<dbReference type="InterPro" id="IPR016155">
    <property type="entry name" value="Mopterin_synth/thiamin_S_b"/>
</dbReference>
<dbReference type="EC" id="6.1.1.3" evidence="14"/>
<dbReference type="PROSITE" id="PS50862">
    <property type="entry name" value="AA_TRNA_LIGASE_II"/>
    <property type="match status" value="1"/>
</dbReference>
<dbReference type="InterPro" id="IPR004095">
    <property type="entry name" value="TGS"/>
</dbReference>
<dbReference type="Gene3D" id="3.30.930.10">
    <property type="entry name" value="Bira Bifunctional Protein, Domain 2"/>
    <property type="match status" value="1"/>
</dbReference>
<dbReference type="RefSeq" id="WP_098037352.1">
    <property type="nucleotide sequence ID" value="NZ_CWGJ01000001.1"/>
</dbReference>
<comment type="cofactor">
    <cofactor evidence="14">
        <name>Zn(2+)</name>
        <dbReference type="ChEBI" id="CHEBI:29105"/>
    </cofactor>
    <text evidence="14">Binds 1 zinc ion per subunit.</text>
</comment>
<dbReference type="SUPFAM" id="SSF54285">
    <property type="entry name" value="MoaD/ThiS"/>
    <property type="match status" value="1"/>
</dbReference>
<dbReference type="InterPro" id="IPR036621">
    <property type="entry name" value="Anticodon-bd_dom_sf"/>
</dbReference>
<evidence type="ECO:0000256" key="8">
    <source>
        <dbReference type="ARBA" id="ARBA00022833"/>
    </source>
</evidence>
<evidence type="ECO:0000313" key="17">
    <source>
        <dbReference type="EMBL" id="CRX37500.1"/>
    </source>
</evidence>
<feature type="binding site" evidence="14">
    <location>
        <position position="330"/>
    </location>
    <ligand>
        <name>Zn(2+)</name>
        <dbReference type="ChEBI" id="CHEBI:29105"/>
        <note>catalytic</note>
    </ligand>
</feature>
<dbReference type="NCBIfam" id="TIGR00418">
    <property type="entry name" value="thrS"/>
    <property type="match status" value="1"/>
</dbReference>
<keyword evidence="9 14" id="KW-0067">ATP-binding</keyword>
<dbReference type="GO" id="GO:0006435">
    <property type="term" value="P:threonyl-tRNA aminoacylation"/>
    <property type="evidence" value="ECO:0007669"/>
    <property type="project" value="UniProtKB-UniRule"/>
</dbReference>
<evidence type="ECO:0000256" key="13">
    <source>
        <dbReference type="ARBA" id="ARBA00049515"/>
    </source>
</evidence>
<evidence type="ECO:0000256" key="10">
    <source>
        <dbReference type="ARBA" id="ARBA00022884"/>
    </source>
</evidence>
<dbReference type="Gene3D" id="3.40.50.800">
    <property type="entry name" value="Anticodon-binding domain"/>
    <property type="match status" value="1"/>
</dbReference>
<dbReference type="InterPro" id="IPR047246">
    <property type="entry name" value="ThrRS_anticodon"/>
</dbReference>
<dbReference type="GO" id="GO:0046872">
    <property type="term" value="F:metal ion binding"/>
    <property type="evidence" value="ECO:0007669"/>
    <property type="project" value="UniProtKB-KW"/>
</dbReference>
<evidence type="ECO:0000256" key="6">
    <source>
        <dbReference type="ARBA" id="ARBA00022723"/>
    </source>
</evidence>
<feature type="domain" description="TGS" evidence="16">
    <location>
        <begin position="1"/>
        <end position="60"/>
    </location>
</feature>
<evidence type="ECO:0000256" key="1">
    <source>
        <dbReference type="ARBA" id="ARBA00004496"/>
    </source>
</evidence>
<dbReference type="CDD" id="cd00860">
    <property type="entry name" value="ThrRS_anticodon"/>
    <property type="match status" value="1"/>
</dbReference>
<dbReference type="Pfam" id="PF03129">
    <property type="entry name" value="HGTP_anticodon"/>
    <property type="match status" value="1"/>
</dbReference>
<dbReference type="InterPro" id="IPR018163">
    <property type="entry name" value="Thr/Ala-tRNA-synth_IIc_edit"/>
</dbReference>
<comment type="catalytic activity">
    <reaction evidence="13 14">
        <text>tRNA(Thr) + L-threonine + ATP = L-threonyl-tRNA(Thr) + AMP + diphosphate + H(+)</text>
        <dbReference type="Rhea" id="RHEA:24624"/>
        <dbReference type="Rhea" id="RHEA-COMP:9670"/>
        <dbReference type="Rhea" id="RHEA-COMP:9704"/>
        <dbReference type="ChEBI" id="CHEBI:15378"/>
        <dbReference type="ChEBI" id="CHEBI:30616"/>
        <dbReference type="ChEBI" id="CHEBI:33019"/>
        <dbReference type="ChEBI" id="CHEBI:57926"/>
        <dbReference type="ChEBI" id="CHEBI:78442"/>
        <dbReference type="ChEBI" id="CHEBI:78534"/>
        <dbReference type="ChEBI" id="CHEBI:456215"/>
        <dbReference type="EC" id="6.1.1.3"/>
    </reaction>
</comment>
<accession>A0A0H5E2S3</accession>
<dbReference type="FunFam" id="3.30.930.10:FF:000019">
    <property type="entry name" value="Threonine--tRNA ligase"/>
    <property type="match status" value="1"/>
</dbReference>
<dbReference type="InterPro" id="IPR033728">
    <property type="entry name" value="ThrRS_core"/>
</dbReference>
<gene>
    <name evidence="17" type="primary">thrs1</name>
    <name evidence="14" type="synonym">thrS</name>
    <name evidence="17" type="ORF">ELAC_0138</name>
</gene>
<dbReference type="CDD" id="cd00771">
    <property type="entry name" value="ThrRS_core"/>
    <property type="match status" value="1"/>
</dbReference>
<keyword evidence="7 14" id="KW-0547">Nucleotide-binding</keyword>
<evidence type="ECO:0000313" key="18">
    <source>
        <dbReference type="Proteomes" id="UP000220251"/>
    </source>
</evidence>
<comment type="similarity">
    <text evidence="2 14">Belongs to the class-II aminoacyl-tRNA synthetase family.</text>
</comment>
<reference evidence="18" key="1">
    <citation type="submission" date="2015-06" db="EMBL/GenBank/DDBJ databases">
        <authorList>
            <person name="Bertelli C."/>
        </authorList>
    </citation>
    <scope>NUCLEOTIDE SEQUENCE [LARGE SCALE GENOMIC DNA]</scope>
    <source>
        <strain evidence="18">CRIB-30</strain>
    </source>
</reference>
<dbReference type="EMBL" id="CWGJ01000001">
    <property type="protein sequence ID" value="CRX37500.1"/>
    <property type="molecule type" value="Genomic_DNA"/>
</dbReference>
<feature type="binding site" evidence="14">
    <location>
        <position position="381"/>
    </location>
    <ligand>
        <name>Zn(2+)</name>
        <dbReference type="ChEBI" id="CHEBI:29105"/>
        <note>catalytic</note>
    </ligand>
</feature>
<dbReference type="InterPro" id="IPR006195">
    <property type="entry name" value="aa-tRNA-synth_II"/>
</dbReference>
<feature type="binding site" evidence="14">
    <location>
        <position position="507"/>
    </location>
    <ligand>
        <name>Zn(2+)</name>
        <dbReference type="ChEBI" id="CHEBI:29105"/>
        <note>catalytic</note>
    </ligand>
</feature>
<dbReference type="InterPro" id="IPR012675">
    <property type="entry name" value="Beta-grasp_dom_sf"/>
</dbReference>
<keyword evidence="8 14" id="KW-0862">Zinc</keyword>
<dbReference type="GO" id="GO:0005737">
    <property type="term" value="C:cytoplasm"/>
    <property type="evidence" value="ECO:0007669"/>
    <property type="project" value="UniProtKB-SubCell"/>
</dbReference>
<dbReference type="SUPFAM" id="SSF55186">
    <property type="entry name" value="ThrRS/AlaRS common domain"/>
    <property type="match status" value="1"/>
</dbReference>
<evidence type="ECO:0000256" key="2">
    <source>
        <dbReference type="ARBA" id="ARBA00008226"/>
    </source>
</evidence>
<name>A0A0H5E2S3_9BACT</name>
<dbReference type="PRINTS" id="PR01047">
    <property type="entry name" value="TRNASYNTHTHR"/>
</dbReference>
<dbReference type="PANTHER" id="PTHR11451">
    <property type="entry name" value="THREONINE-TRNA LIGASE"/>
    <property type="match status" value="1"/>
</dbReference>
<keyword evidence="12 14" id="KW-0030">Aminoacyl-tRNA synthetase</keyword>
<dbReference type="GO" id="GO:0005524">
    <property type="term" value="F:ATP binding"/>
    <property type="evidence" value="ECO:0007669"/>
    <property type="project" value="UniProtKB-UniRule"/>
</dbReference>
<evidence type="ECO:0000256" key="3">
    <source>
        <dbReference type="ARBA" id="ARBA00022490"/>
    </source>
</evidence>
<evidence type="ECO:0000256" key="11">
    <source>
        <dbReference type="ARBA" id="ARBA00022917"/>
    </source>
</evidence>
<keyword evidence="5 14" id="KW-0436">Ligase</keyword>
<dbReference type="PANTHER" id="PTHR11451:SF44">
    <property type="entry name" value="THREONINE--TRNA LIGASE, CHLOROPLASTIC_MITOCHONDRIAL 2"/>
    <property type="match status" value="1"/>
</dbReference>
<dbReference type="Pfam" id="PF07973">
    <property type="entry name" value="tRNA_SAD"/>
    <property type="match status" value="1"/>
</dbReference>
<dbReference type="Gene3D" id="3.10.20.30">
    <property type="match status" value="1"/>
</dbReference>
<dbReference type="InterPro" id="IPR045864">
    <property type="entry name" value="aa-tRNA-synth_II/BPL/LPL"/>
</dbReference>
<dbReference type="OrthoDB" id="9802304at2"/>
<evidence type="ECO:0000256" key="7">
    <source>
        <dbReference type="ARBA" id="ARBA00022741"/>
    </source>
</evidence>
<feature type="region of interest" description="Catalytic" evidence="14">
    <location>
        <begin position="239"/>
        <end position="530"/>
    </location>
</feature>
<dbReference type="Pfam" id="PF02597">
    <property type="entry name" value="ThiS"/>
    <property type="match status" value="1"/>
</dbReference>
<evidence type="ECO:0000256" key="4">
    <source>
        <dbReference type="ARBA" id="ARBA00022555"/>
    </source>
</evidence>
<dbReference type="InterPro" id="IPR004154">
    <property type="entry name" value="Anticodon-bd"/>
</dbReference>
<keyword evidence="11 14" id="KW-0648">Protein biosynthesis</keyword>
<dbReference type="HAMAP" id="MF_00184">
    <property type="entry name" value="Thr_tRNA_synth"/>
    <property type="match status" value="1"/>
</dbReference>
<dbReference type="InterPro" id="IPR012947">
    <property type="entry name" value="tRNA_SAD"/>
</dbReference>
<dbReference type="InterPro" id="IPR002314">
    <property type="entry name" value="aa-tRNA-synt_IIb"/>
</dbReference>
<dbReference type="FunFam" id="3.30.980.10:FF:000005">
    <property type="entry name" value="Threonyl-tRNA synthetase, mitochondrial"/>
    <property type="match status" value="1"/>
</dbReference>
<organism evidence="17 18">
    <name type="scientific">Estrella lausannensis</name>
    <dbReference type="NCBI Taxonomy" id="483423"/>
    <lineage>
        <taxon>Bacteria</taxon>
        <taxon>Pseudomonadati</taxon>
        <taxon>Chlamydiota</taxon>
        <taxon>Chlamydiia</taxon>
        <taxon>Parachlamydiales</taxon>
        <taxon>Candidatus Criblamydiaceae</taxon>
        <taxon>Estrella</taxon>
    </lineage>
</organism>
<evidence type="ECO:0000259" key="16">
    <source>
        <dbReference type="PROSITE" id="PS51880"/>
    </source>
</evidence>
<protein>
    <recommendedName>
        <fullName evidence="14">Threonine--tRNA ligase</fullName>
        <ecNumber evidence="14">6.1.1.3</ecNumber>
    </recommendedName>
    <alternativeName>
        <fullName evidence="14">Threonyl-tRNA synthetase</fullName>
        <shortName evidence="14">ThrRS</shortName>
    </alternativeName>
</protein>
<dbReference type="GO" id="GO:0000049">
    <property type="term" value="F:tRNA binding"/>
    <property type="evidence" value="ECO:0007669"/>
    <property type="project" value="UniProtKB-KW"/>
</dbReference>
<evidence type="ECO:0000256" key="9">
    <source>
        <dbReference type="ARBA" id="ARBA00022840"/>
    </source>
</evidence>
<dbReference type="AlphaFoldDB" id="A0A0H5E2S3"/>
<dbReference type="GO" id="GO:0004829">
    <property type="term" value="F:threonine-tRNA ligase activity"/>
    <property type="evidence" value="ECO:0007669"/>
    <property type="project" value="UniProtKB-UniRule"/>
</dbReference>
<feature type="domain" description="Aminoacyl-transfer RNA synthetases class-II family profile" evidence="15">
    <location>
        <begin position="263"/>
        <end position="530"/>
    </location>
</feature>
<comment type="subunit">
    <text evidence="14">Homodimer.</text>
</comment>
<sequence length="645" mass="73918">MMIKLKDRSPVDLPEGSTAKELADLLNLKGPEQALACVLNGTVTDLSTPLKEGDDIHFLSFDEAKGKEVFWHTSAHVLAQAILRIWPDAKPTIGPPIENGFYYDFADLTISDEDFVKIEKEMEAIVKENYISKKETFKDKKAAKEAFANNPYKMELIDSFEEGSPLTGYRQGEFFDLCRGPHLFNLGKIKAIKLLKTSGAYWRGDSEKEMLTRVYAISFPDRKMLKSYLEMLEEAKKRDHKILGPKLDLFSLKEEAPGMPFIHPKGMIIWKELQNFIGELLAERGYIEIKTPTMMSKELWERSGHWKNYRENMFTSEIEKREFAIKPMNCPGGMLFYRSKMHSFRDLPLRVAEIGNVHRYEPSGSLSGLFRCRSFHQDDAHIFMKPEDIQGEIQGILKLADLIYSSFGLEYRLELSTRPEKGTIGTDEEWETATQGLKGALDASGRSYRINEGDGAFYGPKIDFHIRDALGRTWQCGTVQLDMALPERFELEYVAGDGMRKRPVMLHRALFGSIERFFGILIEHFAGKFPLWISPRQIRILTVADRHNDYAHQLREILFKERFQVEVDDSPESVGKKVRSAQLDQVNYILTVGDKEVENRTVALRTRDNVVHGELELQSFVNTLIQEKRSRALISPYSAEEKAAN</sequence>
<dbReference type="InterPro" id="IPR002320">
    <property type="entry name" value="Thr-tRNA-ligase_IIa"/>
</dbReference>
<comment type="subcellular location">
    <subcellularLocation>
        <location evidence="1 14">Cytoplasm</location>
    </subcellularLocation>
</comment>
<keyword evidence="4 14" id="KW-0820">tRNA-binding</keyword>
<evidence type="ECO:0000256" key="14">
    <source>
        <dbReference type="HAMAP-Rule" id="MF_00184"/>
    </source>
</evidence>
<evidence type="ECO:0000259" key="15">
    <source>
        <dbReference type="PROSITE" id="PS50862"/>
    </source>
</evidence>
<keyword evidence="6 14" id="KW-0479">Metal-binding</keyword>
<dbReference type="SMART" id="SM00863">
    <property type="entry name" value="tRNA_SAD"/>
    <property type="match status" value="1"/>
</dbReference>
<evidence type="ECO:0000256" key="5">
    <source>
        <dbReference type="ARBA" id="ARBA00022598"/>
    </source>
</evidence>
<keyword evidence="3 14" id="KW-0963">Cytoplasm</keyword>
<dbReference type="Proteomes" id="UP000220251">
    <property type="component" value="Unassembled WGS sequence"/>
</dbReference>
<dbReference type="Gene3D" id="3.30.54.20">
    <property type="match status" value="1"/>
</dbReference>
<dbReference type="SUPFAM" id="SSF52954">
    <property type="entry name" value="Class II aaRS ABD-related"/>
    <property type="match status" value="1"/>
</dbReference>
<evidence type="ECO:0000256" key="12">
    <source>
        <dbReference type="ARBA" id="ARBA00023146"/>
    </source>
</evidence>
<keyword evidence="18" id="KW-1185">Reference proteome</keyword>
<dbReference type="FunFam" id="3.40.50.800:FF:000001">
    <property type="entry name" value="Threonine--tRNA ligase"/>
    <property type="match status" value="1"/>
</dbReference>
<dbReference type="PROSITE" id="PS51880">
    <property type="entry name" value="TGS"/>
    <property type="match status" value="1"/>
</dbReference>
<dbReference type="Gene3D" id="3.30.980.10">
    <property type="entry name" value="Threonyl-trna Synthetase, Chain A, domain 2"/>
    <property type="match status" value="1"/>
</dbReference>
<keyword evidence="10 14" id="KW-0694">RNA-binding</keyword>
<dbReference type="Pfam" id="PF00587">
    <property type="entry name" value="tRNA-synt_2b"/>
    <property type="match status" value="1"/>
</dbReference>
<proteinExistence type="inferred from homology"/>